<dbReference type="InterPro" id="IPR002919">
    <property type="entry name" value="TIL_dom"/>
</dbReference>
<dbReference type="Gene3D" id="2.10.25.10">
    <property type="entry name" value="Laminin"/>
    <property type="match status" value="1"/>
</dbReference>
<reference evidence="4" key="2">
    <citation type="submission" date="2025-08" db="UniProtKB">
        <authorList>
            <consortium name="Ensembl"/>
        </authorList>
    </citation>
    <scope>IDENTIFICATION</scope>
</reference>
<keyword evidence="5" id="KW-1185">Reference proteome</keyword>
<dbReference type="SMART" id="SM00216">
    <property type="entry name" value="VWD"/>
    <property type="match status" value="1"/>
</dbReference>
<accession>A0A665TA29</accession>
<dbReference type="Proteomes" id="UP000472264">
    <property type="component" value="Chromosome 11"/>
</dbReference>
<dbReference type="CDD" id="cd19941">
    <property type="entry name" value="TIL"/>
    <property type="match status" value="1"/>
</dbReference>
<dbReference type="InterPro" id="IPR050780">
    <property type="entry name" value="Mucin_vWF_Thrombospondin_sf"/>
</dbReference>
<dbReference type="Pfam" id="PF00094">
    <property type="entry name" value="VWD"/>
    <property type="match status" value="1"/>
</dbReference>
<dbReference type="FunFam" id="2.10.25.10:FF:000055">
    <property type="entry name" value="alpha-tectorin isoform X1"/>
    <property type="match status" value="1"/>
</dbReference>
<dbReference type="GO" id="GO:0031012">
    <property type="term" value="C:extracellular matrix"/>
    <property type="evidence" value="ECO:0007669"/>
    <property type="project" value="TreeGrafter"/>
</dbReference>
<dbReference type="AlphaFoldDB" id="A0A665TA29"/>
<dbReference type="InterPro" id="IPR001846">
    <property type="entry name" value="VWF_type-D"/>
</dbReference>
<dbReference type="Ensembl" id="ENSENLT00000003890.1">
    <property type="protein sequence ID" value="ENSENLP00000003688.1"/>
    <property type="gene ID" value="ENSENLG00000001791.1"/>
</dbReference>
<dbReference type="GO" id="GO:0005615">
    <property type="term" value="C:extracellular space"/>
    <property type="evidence" value="ECO:0007669"/>
    <property type="project" value="TreeGrafter"/>
</dbReference>
<dbReference type="InterPro" id="IPR036084">
    <property type="entry name" value="Ser_inhib-like_sf"/>
</dbReference>
<dbReference type="PROSITE" id="PS51233">
    <property type="entry name" value="VWFD"/>
    <property type="match status" value="1"/>
</dbReference>
<reference evidence="4" key="1">
    <citation type="submission" date="2021-04" db="EMBL/GenBank/DDBJ databases">
        <authorList>
            <consortium name="Wellcome Sanger Institute Data Sharing"/>
        </authorList>
    </citation>
    <scope>NUCLEOTIDE SEQUENCE [LARGE SCALE GENOMIC DNA]</scope>
</reference>
<reference evidence="4" key="3">
    <citation type="submission" date="2025-09" db="UniProtKB">
        <authorList>
            <consortium name="Ensembl"/>
        </authorList>
    </citation>
    <scope>IDENTIFICATION</scope>
</reference>
<dbReference type="Pfam" id="PF01826">
    <property type="entry name" value="TIL"/>
    <property type="match status" value="1"/>
</dbReference>
<evidence type="ECO:0000259" key="3">
    <source>
        <dbReference type="PROSITE" id="PS51233"/>
    </source>
</evidence>
<evidence type="ECO:0000256" key="1">
    <source>
        <dbReference type="ARBA" id="ARBA00023157"/>
    </source>
</evidence>
<evidence type="ECO:0000256" key="2">
    <source>
        <dbReference type="ARBA" id="ARBA00023180"/>
    </source>
</evidence>
<sequence>MRGGKQASTSEALGQSWKVSTAPGCVDGCRGVCPDCNITERSLHNTSSYCGLISDPAGPFRDCHSKVDPAGFLTDCLYDVCLHQGSGSAECKSLAAYTAACQLTGAKVCPWRSAQFCDAQCPSNSHYELCTSSCMGSCEKNSTLSNCGAQCMEGCACNKGYLQSGNDCVPADQCGCMYEGKYYQRGQVFYPDALCQKDTQKVHCKQSSCGPYETCETKNYVRSCQPLGKGVCSISGDPHYNTFDNNTYSFQGTCTYIAAKGCHLSSTRLAAFSVAVENEKWYRMSDNPKVSVAKLVAVEVYGTVLILRRNEARMVWINGVLHHLPRNLFNGKVKVYQEGANDVIITDFGLRVTYDLVYHVTITVPGNYRGRTCGLCGNFNDDKTDDFQLPCGNVTKDLQTFGVAWKVPVPGVVCEDGCSGDLCPKCDDRKKAALEVKCSIITNPEGPFAACHDVIDPASYFRDCVYDVCMATDEQSMLCHSIAAYILDCQDFGAKTQKWRSPSFCRETQRLRTDINVCSGLVVEVFGS</sequence>
<dbReference type="OMA" id="AQCMEGC"/>
<feature type="domain" description="VWFD" evidence="3">
    <location>
        <begin position="230"/>
        <end position="415"/>
    </location>
</feature>
<dbReference type="SUPFAM" id="SSF57567">
    <property type="entry name" value="Serine protease inhibitors"/>
    <property type="match status" value="1"/>
</dbReference>
<keyword evidence="1" id="KW-1015">Disulfide bond</keyword>
<evidence type="ECO:0000313" key="4">
    <source>
        <dbReference type="Ensembl" id="ENSENLP00000003688.1"/>
    </source>
</evidence>
<name>A0A665TA29_ECHNA</name>
<dbReference type="InParanoid" id="A0A665TA29"/>
<dbReference type="InterPro" id="IPR014853">
    <property type="entry name" value="VWF/SSPO/ZAN-like_Cys-rich_dom"/>
</dbReference>
<dbReference type="PANTHER" id="PTHR11339:SF244">
    <property type="entry name" value="IGGFC-BINDING PROTEIN"/>
    <property type="match status" value="1"/>
</dbReference>
<keyword evidence="2" id="KW-0325">Glycoprotein</keyword>
<organism evidence="4 5">
    <name type="scientific">Echeneis naucrates</name>
    <name type="common">Live sharksucker</name>
    <dbReference type="NCBI Taxonomy" id="173247"/>
    <lineage>
        <taxon>Eukaryota</taxon>
        <taxon>Metazoa</taxon>
        <taxon>Chordata</taxon>
        <taxon>Craniata</taxon>
        <taxon>Vertebrata</taxon>
        <taxon>Euteleostomi</taxon>
        <taxon>Actinopterygii</taxon>
        <taxon>Neopterygii</taxon>
        <taxon>Teleostei</taxon>
        <taxon>Neoteleostei</taxon>
        <taxon>Acanthomorphata</taxon>
        <taxon>Carangaria</taxon>
        <taxon>Carangiformes</taxon>
        <taxon>Echeneidae</taxon>
        <taxon>Echeneis</taxon>
    </lineage>
</organism>
<dbReference type="SMART" id="SM00832">
    <property type="entry name" value="C8"/>
    <property type="match status" value="2"/>
</dbReference>
<evidence type="ECO:0000313" key="5">
    <source>
        <dbReference type="Proteomes" id="UP000472264"/>
    </source>
</evidence>
<proteinExistence type="predicted"/>
<dbReference type="PANTHER" id="PTHR11339">
    <property type="entry name" value="EXTRACELLULAR MATRIX GLYCOPROTEIN RELATED"/>
    <property type="match status" value="1"/>
</dbReference>
<protein>
    <recommendedName>
        <fullName evidence="3">VWFD domain-containing protein</fullName>
    </recommendedName>
</protein>
<dbReference type="Pfam" id="PF08742">
    <property type="entry name" value="C8"/>
    <property type="match status" value="2"/>
</dbReference>